<evidence type="ECO:0000313" key="6">
    <source>
        <dbReference type="Proteomes" id="UP000199657"/>
    </source>
</evidence>
<dbReference type="InterPro" id="IPR013563">
    <property type="entry name" value="Oligopep_ABC_C"/>
</dbReference>
<dbReference type="FunFam" id="3.40.50.300:FF:000016">
    <property type="entry name" value="Oligopeptide ABC transporter ATP-binding component"/>
    <property type="match status" value="1"/>
</dbReference>
<dbReference type="SMART" id="SM00382">
    <property type="entry name" value="AAA"/>
    <property type="match status" value="1"/>
</dbReference>
<dbReference type="GO" id="GO:0016887">
    <property type="term" value="F:ATP hydrolysis activity"/>
    <property type="evidence" value="ECO:0007669"/>
    <property type="project" value="InterPro"/>
</dbReference>
<evidence type="ECO:0000259" key="4">
    <source>
        <dbReference type="PROSITE" id="PS50893"/>
    </source>
</evidence>
<dbReference type="PROSITE" id="PS00211">
    <property type="entry name" value="ABC_TRANSPORTER_1"/>
    <property type="match status" value="1"/>
</dbReference>
<organism evidence="5 6">
    <name type="scientific">Aquisalimonas asiatica</name>
    <dbReference type="NCBI Taxonomy" id="406100"/>
    <lineage>
        <taxon>Bacteria</taxon>
        <taxon>Pseudomonadati</taxon>
        <taxon>Pseudomonadota</taxon>
        <taxon>Gammaproteobacteria</taxon>
        <taxon>Chromatiales</taxon>
        <taxon>Ectothiorhodospiraceae</taxon>
        <taxon>Aquisalimonas</taxon>
    </lineage>
</organism>
<evidence type="ECO:0000256" key="2">
    <source>
        <dbReference type="ARBA" id="ARBA00022741"/>
    </source>
</evidence>
<dbReference type="InterPro" id="IPR050319">
    <property type="entry name" value="ABC_transp_ATP-bind"/>
</dbReference>
<dbReference type="PANTHER" id="PTHR43776:SF8">
    <property type="entry name" value="ABC TRANSPORTER, ATP-BINDING PROTEIN"/>
    <property type="match status" value="1"/>
</dbReference>
<dbReference type="Proteomes" id="UP000199657">
    <property type="component" value="Unassembled WGS sequence"/>
</dbReference>
<dbReference type="OrthoDB" id="9784450at2"/>
<name>A0A1H8V7C9_9GAMM</name>
<dbReference type="Pfam" id="PF00005">
    <property type="entry name" value="ABC_tran"/>
    <property type="match status" value="1"/>
</dbReference>
<dbReference type="GO" id="GO:0055085">
    <property type="term" value="P:transmembrane transport"/>
    <property type="evidence" value="ECO:0007669"/>
    <property type="project" value="UniProtKB-ARBA"/>
</dbReference>
<keyword evidence="6" id="KW-1185">Reference proteome</keyword>
<reference evidence="5 6" key="1">
    <citation type="submission" date="2016-10" db="EMBL/GenBank/DDBJ databases">
        <authorList>
            <person name="de Groot N.N."/>
        </authorList>
    </citation>
    <scope>NUCLEOTIDE SEQUENCE [LARGE SCALE GENOMIC DNA]</scope>
    <source>
        <strain evidence="5 6">CGMCC 1.6291</strain>
    </source>
</reference>
<sequence>MSANPSAAGAAAQAAPLLSVRDLHTWFELRQWGFLRVGSVRAVDGVSFDLERGESVAFVGESGCGKSSLARTLLGLYRPTHGDVVFDGHHLSALAGKDMQWYRASVGYVQQDPYGALPPFMDVRRILAEPLRIHGVTDRQEQERRIRQVLDEVRLGPAETVLEKFPHMLSGGQQQRVVIARALVLEPSLIIADEPVSMLDASVRVEILNLLRRIQTERELTLAFITHDLSTVRHYADRIFVMYAGRVVEQAPVNALLDHPQHPYTQALLAAIADVDAANAQHQRDVPLGEPPSLLHPPPGCRFHPRCPQAMAGTCNVDDPPVFEPRPGHQSACWLHR</sequence>
<protein>
    <submittedName>
        <fullName evidence="5">Peptide/nickel transport system ATP-binding protein</fullName>
    </submittedName>
</protein>
<dbReference type="RefSeq" id="WP_091645717.1">
    <property type="nucleotide sequence ID" value="NZ_FOEG01000010.1"/>
</dbReference>
<dbReference type="GO" id="GO:0005524">
    <property type="term" value="F:ATP binding"/>
    <property type="evidence" value="ECO:0007669"/>
    <property type="project" value="UniProtKB-KW"/>
</dbReference>
<accession>A0A1H8V7C9</accession>
<evidence type="ECO:0000313" key="5">
    <source>
        <dbReference type="EMBL" id="SEP11261.1"/>
    </source>
</evidence>
<proteinExistence type="predicted"/>
<dbReference type="NCBIfam" id="TIGR01727">
    <property type="entry name" value="oligo_HPY"/>
    <property type="match status" value="1"/>
</dbReference>
<evidence type="ECO:0000256" key="1">
    <source>
        <dbReference type="ARBA" id="ARBA00022448"/>
    </source>
</evidence>
<dbReference type="Gene3D" id="3.40.50.300">
    <property type="entry name" value="P-loop containing nucleotide triphosphate hydrolases"/>
    <property type="match status" value="1"/>
</dbReference>
<evidence type="ECO:0000256" key="3">
    <source>
        <dbReference type="ARBA" id="ARBA00022840"/>
    </source>
</evidence>
<gene>
    <name evidence="5" type="ORF">SAMN04488052_11058</name>
</gene>
<dbReference type="InterPro" id="IPR017871">
    <property type="entry name" value="ABC_transporter-like_CS"/>
</dbReference>
<dbReference type="GO" id="GO:0015833">
    <property type="term" value="P:peptide transport"/>
    <property type="evidence" value="ECO:0007669"/>
    <property type="project" value="InterPro"/>
</dbReference>
<dbReference type="STRING" id="406100.SAMN04488052_11058"/>
<keyword evidence="3 5" id="KW-0067">ATP-binding</keyword>
<dbReference type="AlphaFoldDB" id="A0A1H8V7C9"/>
<dbReference type="InterPro" id="IPR003439">
    <property type="entry name" value="ABC_transporter-like_ATP-bd"/>
</dbReference>
<dbReference type="InterPro" id="IPR027417">
    <property type="entry name" value="P-loop_NTPase"/>
</dbReference>
<dbReference type="PANTHER" id="PTHR43776">
    <property type="entry name" value="TRANSPORT ATP-BINDING PROTEIN"/>
    <property type="match status" value="1"/>
</dbReference>
<dbReference type="CDD" id="cd03257">
    <property type="entry name" value="ABC_NikE_OppD_transporters"/>
    <property type="match status" value="1"/>
</dbReference>
<dbReference type="PROSITE" id="PS50893">
    <property type="entry name" value="ABC_TRANSPORTER_2"/>
    <property type="match status" value="1"/>
</dbReference>
<keyword evidence="1" id="KW-0813">Transport</keyword>
<dbReference type="EMBL" id="FOEG01000010">
    <property type="protein sequence ID" value="SEP11261.1"/>
    <property type="molecule type" value="Genomic_DNA"/>
</dbReference>
<keyword evidence="2" id="KW-0547">Nucleotide-binding</keyword>
<dbReference type="InterPro" id="IPR003593">
    <property type="entry name" value="AAA+_ATPase"/>
</dbReference>
<dbReference type="Pfam" id="PF08352">
    <property type="entry name" value="oligo_HPY"/>
    <property type="match status" value="1"/>
</dbReference>
<feature type="domain" description="ABC transporter" evidence="4">
    <location>
        <begin position="18"/>
        <end position="269"/>
    </location>
</feature>
<dbReference type="SUPFAM" id="SSF52540">
    <property type="entry name" value="P-loop containing nucleoside triphosphate hydrolases"/>
    <property type="match status" value="1"/>
</dbReference>